<evidence type="ECO:0000256" key="3">
    <source>
        <dbReference type="ARBA" id="ARBA00022829"/>
    </source>
</evidence>
<dbReference type="SUPFAM" id="SSF46785">
    <property type="entry name" value="Winged helix' DNA-binding domain"/>
    <property type="match status" value="1"/>
</dbReference>
<dbReference type="PANTHER" id="PTHR34298:SF2">
    <property type="entry name" value="SEGREGATION AND CONDENSATION PROTEIN B"/>
    <property type="match status" value="1"/>
</dbReference>
<dbReference type="Pfam" id="PF04079">
    <property type="entry name" value="SMC_ScpB"/>
    <property type="match status" value="1"/>
</dbReference>
<evidence type="ECO:0000256" key="4">
    <source>
        <dbReference type="ARBA" id="ARBA00023306"/>
    </source>
</evidence>
<dbReference type="RefSeq" id="WP_275425091.1">
    <property type="nucleotide sequence ID" value="NZ_CWGJ01000025.1"/>
</dbReference>
<evidence type="ECO:0000256" key="2">
    <source>
        <dbReference type="ARBA" id="ARBA00022618"/>
    </source>
</evidence>
<dbReference type="InterPro" id="IPR036388">
    <property type="entry name" value="WH-like_DNA-bd_sf"/>
</dbReference>
<keyword evidence="1" id="KW-0963">Cytoplasm</keyword>
<evidence type="ECO:0000313" key="6">
    <source>
        <dbReference type="EMBL" id="CRX38974.1"/>
    </source>
</evidence>
<proteinExistence type="predicted"/>
<accession>A0A0H5DT37</accession>
<evidence type="ECO:0000313" key="7">
    <source>
        <dbReference type="Proteomes" id="UP000220251"/>
    </source>
</evidence>
<dbReference type="PANTHER" id="PTHR34298">
    <property type="entry name" value="SEGREGATION AND CONDENSATION PROTEIN B"/>
    <property type="match status" value="1"/>
</dbReference>
<organism evidence="6 7">
    <name type="scientific">Estrella lausannensis</name>
    <dbReference type="NCBI Taxonomy" id="483423"/>
    <lineage>
        <taxon>Bacteria</taxon>
        <taxon>Pseudomonadati</taxon>
        <taxon>Chlamydiota</taxon>
        <taxon>Chlamydiia</taxon>
        <taxon>Parachlamydiales</taxon>
        <taxon>Candidatus Criblamydiaceae</taxon>
        <taxon>Estrella</taxon>
    </lineage>
</organism>
<dbReference type="GO" id="GO:0051301">
    <property type="term" value="P:cell division"/>
    <property type="evidence" value="ECO:0007669"/>
    <property type="project" value="UniProtKB-KW"/>
</dbReference>
<keyword evidence="2" id="KW-0132">Cell division</keyword>
<evidence type="ECO:0000256" key="5">
    <source>
        <dbReference type="SAM" id="MobiDB-lite"/>
    </source>
</evidence>
<keyword evidence="7" id="KW-1185">Reference proteome</keyword>
<feature type="compositionally biased region" description="Polar residues" evidence="5">
    <location>
        <begin position="7"/>
        <end position="19"/>
    </location>
</feature>
<keyword evidence="4" id="KW-0131">Cell cycle</keyword>
<dbReference type="AlphaFoldDB" id="A0A0H5DT37"/>
<feature type="compositionally biased region" description="Pro residues" evidence="5">
    <location>
        <begin position="25"/>
        <end position="38"/>
    </location>
</feature>
<evidence type="ECO:0008006" key="8">
    <source>
        <dbReference type="Google" id="ProtNLM"/>
    </source>
</evidence>
<dbReference type="Gene3D" id="1.10.10.10">
    <property type="entry name" value="Winged helix-like DNA-binding domain superfamily/Winged helix DNA-binding domain"/>
    <property type="match status" value="1"/>
</dbReference>
<dbReference type="EMBL" id="CWGJ01000025">
    <property type="protein sequence ID" value="CRX38974.1"/>
    <property type="molecule type" value="Genomic_DNA"/>
</dbReference>
<sequence>MTKEINLFSTEQETSQLRKNTPKPVYQPLPIAPPPQDAPSPDEKSTEESRTARSIIEAILFASPEPIPLPKIREAIDPFLPLKPKALESILNSLKEEYIRERRGFRLSETAEGFVLKTPEEMGLFSKTAGAKGSRKQPPKCSPLSCTGSRSRGRKWKPSAA</sequence>
<dbReference type="GO" id="GO:0051304">
    <property type="term" value="P:chromosome separation"/>
    <property type="evidence" value="ECO:0007669"/>
    <property type="project" value="InterPro"/>
</dbReference>
<dbReference type="InterPro" id="IPR005234">
    <property type="entry name" value="ScpB_csome_segregation"/>
</dbReference>
<keyword evidence="3" id="KW-0159">Chromosome partition</keyword>
<evidence type="ECO:0000256" key="1">
    <source>
        <dbReference type="ARBA" id="ARBA00022490"/>
    </source>
</evidence>
<dbReference type="InterPro" id="IPR036390">
    <property type="entry name" value="WH_DNA-bd_sf"/>
</dbReference>
<feature type="compositionally biased region" description="Basic residues" evidence="5">
    <location>
        <begin position="151"/>
        <end position="161"/>
    </location>
</feature>
<protein>
    <recommendedName>
        <fullName evidence="8">Segregation and condensation protein B</fullName>
    </recommendedName>
</protein>
<reference evidence="7" key="1">
    <citation type="submission" date="2015-06" db="EMBL/GenBank/DDBJ databases">
        <authorList>
            <person name="Bertelli C."/>
        </authorList>
    </citation>
    <scope>NUCLEOTIDE SEQUENCE [LARGE SCALE GENOMIC DNA]</scope>
    <source>
        <strain evidence="7">CRIB-30</strain>
    </source>
</reference>
<name>A0A0H5DT37_9BACT</name>
<dbReference type="Proteomes" id="UP000220251">
    <property type="component" value="Unassembled WGS sequence"/>
</dbReference>
<gene>
    <name evidence="6" type="ORF">ELAC_1646</name>
</gene>
<feature type="region of interest" description="Disordered" evidence="5">
    <location>
        <begin position="1"/>
        <end position="52"/>
    </location>
</feature>
<feature type="compositionally biased region" description="Basic and acidic residues" evidence="5">
    <location>
        <begin position="41"/>
        <end position="51"/>
    </location>
</feature>
<feature type="region of interest" description="Disordered" evidence="5">
    <location>
        <begin position="126"/>
        <end position="161"/>
    </location>
</feature>